<keyword evidence="2" id="KW-0378">Hydrolase</keyword>
<feature type="domain" description="Calcineurin-like phosphoesterase" evidence="1">
    <location>
        <begin position="1"/>
        <end position="103"/>
    </location>
</feature>
<accession>A0A6J7WSL5</accession>
<dbReference type="PANTHER" id="PTHR30337:SF8">
    <property type="entry name" value="BLL4141 PROTEIN"/>
    <property type="match status" value="1"/>
</dbReference>
<reference evidence="2" key="1">
    <citation type="submission" date="2020-05" db="EMBL/GenBank/DDBJ databases">
        <authorList>
            <person name="Chiriac C."/>
            <person name="Salcher M."/>
            <person name="Ghai R."/>
            <person name="Kavagutti S V."/>
        </authorList>
    </citation>
    <scope>NUCLEOTIDE SEQUENCE</scope>
</reference>
<gene>
    <name evidence="2" type="ORF">UFOVP244_34</name>
</gene>
<evidence type="ECO:0000313" key="2">
    <source>
        <dbReference type="EMBL" id="CAB5220770.1"/>
    </source>
</evidence>
<protein>
    <submittedName>
        <fullName evidence="2">Endonuclease subunit</fullName>
    </submittedName>
</protein>
<dbReference type="EMBL" id="LR798292">
    <property type="protein sequence ID" value="CAB5220770.1"/>
    <property type="molecule type" value="Genomic_DNA"/>
</dbReference>
<dbReference type="Pfam" id="PF00149">
    <property type="entry name" value="Metallophos"/>
    <property type="match status" value="1"/>
</dbReference>
<dbReference type="PANTHER" id="PTHR30337">
    <property type="entry name" value="COMPONENT OF ATP-DEPENDENT DSDNA EXONUCLEASE"/>
    <property type="match status" value="1"/>
</dbReference>
<dbReference type="Gene3D" id="3.60.21.10">
    <property type="match status" value="1"/>
</dbReference>
<keyword evidence="2" id="KW-0255">Endonuclease</keyword>
<organism evidence="2">
    <name type="scientific">uncultured Caudovirales phage</name>
    <dbReference type="NCBI Taxonomy" id="2100421"/>
    <lineage>
        <taxon>Viruses</taxon>
        <taxon>Duplodnaviria</taxon>
        <taxon>Heunggongvirae</taxon>
        <taxon>Uroviricota</taxon>
        <taxon>Caudoviricetes</taxon>
        <taxon>Peduoviridae</taxon>
        <taxon>Maltschvirus</taxon>
        <taxon>Maltschvirus maltsch</taxon>
    </lineage>
</organism>
<dbReference type="InterPro" id="IPR004843">
    <property type="entry name" value="Calcineurin-like_PHP"/>
</dbReference>
<keyword evidence="2" id="KW-0540">Nuclease</keyword>
<dbReference type="CDD" id="cd00838">
    <property type="entry name" value="MPP_superfamily"/>
    <property type="match status" value="1"/>
</dbReference>
<dbReference type="GO" id="GO:0016787">
    <property type="term" value="F:hydrolase activity"/>
    <property type="evidence" value="ECO:0007669"/>
    <property type="project" value="InterPro"/>
</dbReference>
<dbReference type="GO" id="GO:0004519">
    <property type="term" value="F:endonuclease activity"/>
    <property type="evidence" value="ECO:0007669"/>
    <property type="project" value="UniProtKB-KW"/>
</dbReference>
<name>A0A6J7WSL5_9CAUD</name>
<sequence>MKILAVGDPHCKVGTIGEVLRLQDEILRHVSDHDVDMCVVLGDLHDTFEKAHVLAFNTIVDFLKIISTRVPTVYVVGNHDMVNNSGFLHENHFFKAMKLWDKTKYNLTVIDSPTMIEGFLFCPYVPAGQMMDAVGSVPGWMKAKAVFCHQEFIGAKMGAIISKHGDEWPKDYPLAVSGHIHTYDRLADNILYVGSPYMTGYGDTGTKTVSLLAFSDDDWREERLSVDVPKKVTMHISLDDVADVEIPQDGSTVRIKIEGTAAALSAFKKTAKFKDMSEKAKVICTPTDSTEISSGLQRQSYVGLLRKACEQESDMVKDLFEKINNTSVDVSSKKSSVKT</sequence>
<proteinExistence type="predicted"/>
<evidence type="ECO:0000259" key="1">
    <source>
        <dbReference type="Pfam" id="PF00149"/>
    </source>
</evidence>
<dbReference type="InterPro" id="IPR029052">
    <property type="entry name" value="Metallo-depent_PP-like"/>
</dbReference>
<dbReference type="SUPFAM" id="SSF56300">
    <property type="entry name" value="Metallo-dependent phosphatases"/>
    <property type="match status" value="1"/>
</dbReference>
<dbReference type="InterPro" id="IPR050535">
    <property type="entry name" value="DNA_Repair-Maintenance_Comp"/>
</dbReference>